<reference evidence="9 10" key="1">
    <citation type="submission" date="2023-05" db="EMBL/GenBank/DDBJ databases">
        <title>Streptantibioticus silvisoli sp. nov., acidotolerant actinomycetes 1 from pine litter.</title>
        <authorList>
            <person name="Swiecimska M."/>
            <person name="Golinska P."/>
            <person name="Sangal V."/>
            <person name="Wachnowicz B."/>
            <person name="Goodfellow M."/>
        </authorList>
    </citation>
    <scope>NUCLEOTIDE SEQUENCE [LARGE SCALE GENOMIC DNA]</scope>
    <source>
        <strain evidence="9 10">DSM 42109</strain>
    </source>
</reference>
<keyword evidence="4 6" id="KW-0547">Nucleotide-binding</keyword>
<dbReference type="Gene3D" id="3.40.50.620">
    <property type="entry name" value="HUPs"/>
    <property type="match status" value="1"/>
</dbReference>
<gene>
    <name evidence="6 9" type="primary">cysD</name>
    <name evidence="9" type="ORF">NMN56_038665</name>
</gene>
<comment type="function">
    <text evidence="6">With CysN forms the ATP sulfurylase (ATPS) that catalyzes the adenylation of sulfate producing adenosine 5'-phosphosulfate (APS) and diphosphate, the first enzymatic step in sulfur assimilation pathway. APS synthesis involves the formation of a high-energy phosphoric-sulfuric acid anhydride bond driven by GTP hydrolysis by CysN coupled to ATP hydrolysis by CysD.</text>
</comment>
<feature type="compositionally biased region" description="Low complexity" evidence="7">
    <location>
        <begin position="1"/>
        <end position="12"/>
    </location>
</feature>
<comment type="pathway">
    <text evidence="6">Sulfur metabolism; hydrogen sulfide biosynthesis; sulfite from sulfate: step 1/3.</text>
</comment>
<dbReference type="EMBL" id="JANCPR020000065">
    <property type="protein sequence ID" value="MDJ1137780.1"/>
    <property type="molecule type" value="Genomic_DNA"/>
</dbReference>
<feature type="region of interest" description="Disordered" evidence="7">
    <location>
        <begin position="1"/>
        <end position="23"/>
    </location>
</feature>
<accession>A0ABT7A8V9</accession>
<dbReference type="InterPro" id="IPR011784">
    <property type="entry name" value="SO4_adenylTrfase_ssu"/>
</dbReference>
<dbReference type="PIRSF" id="PIRSF002936">
    <property type="entry name" value="CysDAde_trans"/>
    <property type="match status" value="1"/>
</dbReference>
<evidence type="ECO:0000256" key="7">
    <source>
        <dbReference type="SAM" id="MobiDB-lite"/>
    </source>
</evidence>
<keyword evidence="2 6" id="KW-0808">Transferase</keyword>
<dbReference type="EC" id="2.7.7.4" evidence="6"/>
<feature type="region of interest" description="Disordered" evidence="7">
    <location>
        <begin position="295"/>
        <end position="318"/>
    </location>
</feature>
<dbReference type="GO" id="GO:0004781">
    <property type="term" value="F:sulfate adenylyltransferase (ATP) activity"/>
    <property type="evidence" value="ECO:0007669"/>
    <property type="project" value="UniProtKB-EC"/>
</dbReference>
<evidence type="ECO:0000256" key="1">
    <source>
        <dbReference type="ARBA" id="ARBA00008885"/>
    </source>
</evidence>
<comment type="caution">
    <text evidence="9">The sequence shown here is derived from an EMBL/GenBank/DDBJ whole genome shotgun (WGS) entry which is preliminary data.</text>
</comment>
<dbReference type="NCBIfam" id="NF009214">
    <property type="entry name" value="PRK12563.1"/>
    <property type="match status" value="1"/>
</dbReference>
<dbReference type="NCBIfam" id="NF003587">
    <property type="entry name" value="PRK05253.1"/>
    <property type="match status" value="1"/>
</dbReference>
<dbReference type="SUPFAM" id="SSF52402">
    <property type="entry name" value="Adenine nucleotide alpha hydrolases-like"/>
    <property type="match status" value="1"/>
</dbReference>
<evidence type="ECO:0000313" key="10">
    <source>
        <dbReference type="Proteomes" id="UP001214441"/>
    </source>
</evidence>
<dbReference type="RefSeq" id="WP_274045443.1">
    <property type="nucleotide sequence ID" value="NZ_JANCPR020000065.1"/>
</dbReference>
<keyword evidence="10" id="KW-1185">Reference proteome</keyword>
<feature type="domain" description="Phosphoadenosine phosphosulphate reductase" evidence="8">
    <location>
        <begin position="48"/>
        <end position="271"/>
    </location>
</feature>
<evidence type="ECO:0000259" key="8">
    <source>
        <dbReference type="Pfam" id="PF01507"/>
    </source>
</evidence>
<organism evidence="9 10">
    <name type="scientific">Streptomyces iconiensis</name>
    <dbReference type="NCBI Taxonomy" id="1384038"/>
    <lineage>
        <taxon>Bacteria</taxon>
        <taxon>Bacillati</taxon>
        <taxon>Actinomycetota</taxon>
        <taxon>Actinomycetes</taxon>
        <taxon>Kitasatosporales</taxon>
        <taxon>Streptomycetaceae</taxon>
        <taxon>Streptomyces</taxon>
    </lineage>
</organism>
<name>A0ABT7A8V9_9ACTN</name>
<comment type="subunit">
    <text evidence="6">Heterodimer composed of CysD, the smaller subunit, and CysN.</text>
</comment>
<dbReference type="InterPro" id="IPR014729">
    <property type="entry name" value="Rossmann-like_a/b/a_fold"/>
</dbReference>
<keyword evidence="3 6" id="KW-0548">Nucleotidyltransferase</keyword>
<evidence type="ECO:0000256" key="5">
    <source>
        <dbReference type="ARBA" id="ARBA00022840"/>
    </source>
</evidence>
<dbReference type="Proteomes" id="UP001214441">
    <property type="component" value="Unassembled WGS sequence"/>
</dbReference>
<comment type="similarity">
    <text evidence="1 6">Belongs to the PAPS reductase family. CysD subfamily.</text>
</comment>
<evidence type="ECO:0000313" key="9">
    <source>
        <dbReference type="EMBL" id="MDJ1137780.1"/>
    </source>
</evidence>
<evidence type="ECO:0000256" key="3">
    <source>
        <dbReference type="ARBA" id="ARBA00022695"/>
    </source>
</evidence>
<dbReference type="InterPro" id="IPR050128">
    <property type="entry name" value="Sulfate_adenylyltrnsfr_sub2"/>
</dbReference>
<dbReference type="PANTHER" id="PTHR43196:SF1">
    <property type="entry name" value="SULFATE ADENYLYLTRANSFERASE SUBUNIT 2"/>
    <property type="match status" value="1"/>
</dbReference>
<dbReference type="PANTHER" id="PTHR43196">
    <property type="entry name" value="SULFATE ADENYLYLTRANSFERASE SUBUNIT 2"/>
    <property type="match status" value="1"/>
</dbReference>
<protein>
    <recommendedName>
        <fullName evidence="6">Sulfate adenylyltransferase subunit 2</fullName>
        <ecNumber evidence="6">2.7.7.4</ecNumber>
    </recommendedName>
    <alternativeName>
        <fullName evidence="6">ATP-sulfurylase small subunit</fullName>
    </alternativeName>
    <alternativeName>
        <fullName evidence="6">Sulfate adenylate transferase</fullName>
        <shortName evidence="6">SAT</shortName>
    </alternativeName>
</protein>
<dbReference type="HAMAP" id="MF_00064">
    <property type="entry name" value="Sulf_adenylyltr_sub2"/>
    <property type="match status" value="1"/>
</dbReference>
<evidence type="ECO:0000256" key="6">
    <source>
        <dbReference type="HAMAP-Rule" id="MF_00064"/>
    </source>
</evidence>
<keyword evidence="5 6" id="KW-0067">ATP-binding</keyword>
<dbReference type="Pfam" id="PF01507">
    <property type="entry name" value="PAPS_reduct"/>
    <property type="match status" value="1"/>
</dbReference>
<dbReference type="NCBIfam" id="TIGR02039">
    <property type="entry name" value="CysD"/>
    <property type="match status" value="1"/>
</dbReference>
<evidence type="ECO:0000256" key="4">
    <source>
        <dbReference type="ARBA" id="ARBA00022741"/>
    </source>
</evidence>
<evidence type="ECO:0000256" key="2">
    <source>
        <dbReference type="ARBA" id="ARBA00022679"/>
    </source>
</evidence>
<sequence length="318" mass="35638">MSTATTATTAATGPDEGSGSPYALSHLDALESEAVHIFREVAGEFERPVILFSGGKDSIVMLHLALKAFAPAPLPFGLLHVDTGHNFPEVLDHRDRTVAEHGLRLHVASVQDHIDNGTLRERPDGTRNPLQTVPLLEAINEHRFDAVFGGGRRDEEKARAKERVFSLRDEFGGWDPRRQRPELWQLYNGRHSPGEHVRVFPLSNWTELDVWQYIAREKIDLPAIYYAHEREVFSRSGMWLAPGEWGGPKGAESVERRQVRYRTVGDMSCTGAVDSDADTIEKVIAEITASRLTERGATRADDKLSEAAMEDRKREGYF</sequence>
<dbReference type="InterPro" id="IPR002500">
    <property type="entry name" value="PAPS_reduct_dom"/>
</dbReference>
<comment type="catalytic activity">
    <reaction evidence="6">
        <text>sulfate + ATP + H(+) = adenosine 5'-phosphosulfate + diphosphate</text>
        <dbReference type="Rhea" id="RHEA:18133"/>
        <dbReference type="ChEBI" id="CHEBI:15378"/>
        <dbReference type="ChEBI" id="CHEBI:16189"/>
        <dbReference type="ChEBI" id="CHEBI:30616"/>
        <dbReference type="ChEBI" id="CHEBI:33019"/>
        <dbReference type="ChEBI" id="CHEBI:58243"/>
        <dbReference type="EC" id="2.7.7.4"/>
    </reaction>
</comment>
<proteinExistence type="inferred from homology"/>